<sequence length="225" mass="25505">MAALDYIVSLESDIFMPTIGGHMAQVVEGHRRALKFTAPIEETGRKIVRLLRQRGRFLVLLRYEDMLAFTGCTEGCSKEEINKLTQMRYSHPHWKHMGINLKKSRRSGLCPLTPEETALVLQAFIQIYIAAGEIYGDKRRMSRLEAAYPNLVKKETILEASDLKAFENHSNQMAALDFIVAVESDIFLATYGGNMAKVVKGHRRYLGFKTTILPNTRLLVGMIDQ</sequence>
<evidence type="ECO:0000256" key="11">
    <source>
        <dbReference type="ARBA" id="ARBA00023253"/>
    </source>
</evidence>
<keyword evidence="6" id="KW-0812">Transmembrane</keyword>
<keyword evidence="9" id="KW-0472">Membrane</keyword>
<evidence type="ECO:0000256" key="2">
    <source>
        <dbReference type="ARBA" id="ARBA00004881"/>
    </source>
</evidence>
<dbReference type="InterPro" id="IPR019378">
    <property type="entry name" value="GDP-Fuc_O-FucTrfase"/>
</dbReference>
<evidence type="ECO:0000313" key="15">
    <source>
        <dbReference type="Proteomes" id="UP001064489"/>
    </source>
</evidence>
<comment type="similarity">
    <text evidence="3">Belongs to the glycosyltransferase GT106 family.</text>
</comment>
<accession>A0AAD5NP32</accession>
<dbReference type="GO" id="GO:0005737">
    <property type="term" value="C:cytoplasm"/>
    <property type="evidence" value="ECO:0007669"/>
    <property type="project" value="TreeGrafter"/>
</dbReference>
<evidence type="ECO:0000256" key="9">
    <source>
        <dbReference type="ARBA" id="ARBA00023136"/>
    </source>
</evidence>
<dbReference type="FunFam" id="3.40.50.11350:FF:000011">
    <property type="entry name" value="O-fucosyltransferase 28"/>
    <property type="match status" value="1"/>
</dbReference>
<keyword evidence="5" id="KW-0808">Transferase</keyword>
<reference evidence="14" key="1">
    <citation type="journal article" date="2022" name="Plant J.">
        <title>Strategies of tolerance reflected in two North American maple genomes.</title>
        <authorList>
            <person name="McEvoy S.L."/>
            <person name="Sezen U.U."/>
            <person name="Trouern-Trend A."/>
            <person name="McMahon S.M."/>
            <person name="Schaberg P.G."/>
            <person name="Yang J."/>
            <person name="Wegrzyn J.L."/>
            <person name="Swenson N.G."/>
        </authorList>
    </citation>
    <scope>NUCLEOTIDE SEQUENCE</scope>
    <source>
        <strain evidence="14">91603</strain>
    </source>
</reference>
<dbReference type="PANTHER" id="PTHR31741">
    <property type="entry name" value="OS02G0726500 PROTEIN-RELATED"/>
    <property type="match status" value="1"/>
</dbReference>
<evidence type="ECO:0000256" key="12">
    <source>
        <dbReference type="ARBA" id="ARBA00023277"/>
    </source>
</evidence>
<evidence type="ECO:0000256" key="3">
    <source>
        <dbReference type="ARBA" id="ARBA00007737"/>
    </source>
</evidence>
<dbReference type="GO" id="GO:0006004">
    <property type="term" value="P:fucose metabolic process"/>
    <property type="evidence" value="ECO:0007669"/>
    <property type="project" value="UniProtKB-KW"/>
</dbReference>
<organism evidence="14 15">
    <name type="scientific">Acer negundo</name>
    <name type="common">Box elder</name>
    <dbReference type="NCBI Taxonomy" id="4023"/>
    <lineage>
        <taxon>Eukaryota</taxon>
        <taxon>Viridiplantae</taxon>
        <taxon>Streptophyta</taxon>
        <taxon>Embryophyta</taxon>
        <taxon>Tracheophyta</taxon>
        <taxon>Spermatophyta</taxon>
        <taxon>Magnoliopsida</taxon>
        <taxon>eudicotyledons</taxon>
        <taxon>Gunneridae</taxon>
        <taxon>Pentapetalae</taxon>
        <taxon>rosids</taxon>
        <taxon>malvids</taxon>
        <taxon>Sapindales</taxon>
        <taxon>Sapindaceae</taxon>
        <taxon>Hippocastanoideae</taxon>
        <taxon>Acereae</taxon>
        <taxon>Acer</taxon>
    </lineage>
</organism>
<evidence type="ECO:0000256" key="4">
    <source>
        <dbReference type="ARBA" id="ARBA00022676"/>
    </source>
</evidence>
<evidence type="ECO:0000256" key="8">
    <source>
        <dbReference type="ARBA" id="ARBA00022989"/>
    </source>
</evidence>
<proteinExistence type="inferred from homology"/>
<dbReference type="Proteomes" id="UP001064489">
    <property type="component" value="Chromosome 7"/>
</dbReference>
<evidence type="ECO:0000256" key="1">
    <source>
        <dbReference type="ARBA" id="ARBA00004606"/>
    </source>
</evidence>
<keyword evidence="12" id="KW-0119">Carbohydrate metabolism</keyword>
<dbReference type="GO" id="GO:0016020">
    <property type="term" value="C:membrane"/>
    <property type="evidence" value="ECO:0007669"/>
    <property type="project" value="UniProtKB-SubCell"/>
</dbReference>
<keyword evidence="11" id="KW-0294">Fucose metabolism</keyword>
<protein>
    <recommendedName>
        <fullName evidence="13">O-fucosyltransferase family protein</fullName>
    </recommendedName>
</protein>
<dbReference type="GO" id="GO:0016757">
    <property type="term" value="F:glycosyltransferase activity"/>
    <property type="evidence" value="ECO:0007669"/>
    <property type="project" value="UniProtKB-KW"/>
</dbReference>
<evidence type="ECO:0000256" key="6">
    <source>
        <dbReference type="ARBA" id="ARBA00022692"/>
    </source>
</evidence>
<dbReference type="EMBL" id="JAJSOW010000104">
    <property type="protein sequence ID" value="KAI9170296.1"/>
    <property type="molecule type" value="Genomic_DNA"/>
</dbReference>
<name>A0AAD5NP32_ACENE</name>
<dbReference type="AlphaFoldDB" id="A0AAD5NP32"/>
<evidence type="ECO:0000256" key="5">
    <source>
        <dbReference type="ARBA" id="ARBA00022679"/>
    </source>
</evidence>
<reference evidence="14" key="2">
    <citation type="submission" date="2023-02" db="EMBL/GenBank/DDBJ databases">
        <authorList>
            <person name="Swenson N.G."/>
            <person name="Wegrzyn J.L."/>
            <person name="Mcevoy S.L."/>
        </authorList>
    </citation>
    <scope>NUCLEOTIDE SEQUENCE</scope>
    <source>
        <strain evidence="14">91603</strain>
        <tissue evidence="14">Leaf</tissue>
    </source>
</reference>
<evidence type="ECO:0000256" key="13">
    <source>
        <dbReference type="ARBA" id="ARBA00030350"/>
    </source>
</evidence>
<keyword evidence="7" id="KW-0735">Signal-anchor</keyword>
<keyword evidence="8" id="KW-1133">Transmembrane helix</keyword>
<dbReference type="Pfam" id="PF10250">
    <property type="entry name" value="O-FucT"/>
    <property type="match status" value="1"/>
</dbReference>
<evidence type="ECO:0000256" key="10">
    <source>
        <dbReference type="ARBA" id="ARBA00023180"/>
    </source>
</evidence>
<comment type="pathway">
    <text evidence="2">Glycan metabolism.</text>
</comment>
<evidence type="ECO:0000313" key="14">
    <source>
        <dbReference type="EMBL" id="KAI9170296.1"/>
    </source>
</evidence>
<keyword evidence="10" id="KW-0325">Glycoprotein</keyword>
<comment type="caution">
    <text evidence="14">The sequence shown here is derived from an EMBL/GenBank/DDBJ whole genome shotgun (WGS) entry which is preliminary data.</text>
</comment>
<comment type="subcellular location">
    <subcellularLocation>
        <location evidence="1">Membrane</location>
        <topology evidence="1">Single-pass type II membrane protein</topology>
    </subcellularLocation>
</comment>
<gene>
    <name evidence="14" type="ORF">LWI28_025612</name>
</gene>
<evidence type="ECO:0000256" key="7">
    <source>
        <dbReference type="ARBA" id="ARBA00022968"/>
    </source>
</evidence>
<dbReference type="PANTHER" id="PTHR31741:SF3">
    <property type="entry name" value="O-FUCOSYLTRANSFERASE FAMILY PROTEIN"/>
    <property type="match status" value="1"/>
</dbReference>
<keyword evidence="4" id="KW-0328">Glycosyltransferase</keyword>
<keyword evidence="15" id="KW-1185">Reference proteome</keyword>